<dbReference type="PROSITE" id="PS50106">
    <property type="entry name" value="PDZ"/>
    <property type="match status" value="1"/>
</dbReference>
<dbReference type="EMBL" id="VJMJ01000089">
    <property type="protein sequence ID" value="KAF0736541.1"/>
    <property type="molecule type" value="Genomic_DNA"/>
</dbReference>
<evidence type="ECO:0000313" key="5">
    <source>
        <dbReference type="Proteomes" id="UP000481153"/>
    </source>
</evidence>
<evidence type="ECO:0000313" key="4">
    <source>
        <dbReference type="EMBL" id="KAF0736541.1"/>
    </source>
</evidence>
<dbReference type="InterPro" id="IPR001478">
    <property type="entry name" value="PDZ"/>
</dbReference>
<keyword evidence="1" id="KW-0175">Coiled coil</keyword>
<dbReference type="InterPro" id="IPR036034">
    <property type="entry name" value="PDZ_sf"/>
</dbReference>
<dbReference type="VEuPathDB" id="FungiDB:AeMF1_007753"/>
<dbReference type="AlphaFoldDB" id="A0A6G0X918"/>
<accession>A0A6G0X918</accession>
<feature type="compositionally biased region" description="Polar residues" evidence="2">
    <location>
        <begin position="26"/>
        <end position="50"/>
    </location>
</feature>
<dbReference type="Gene3D" id="2.30.42.10">
    <property type="match status" value="1"/>
</dbReference>
<protein>
    <recommendedName>
        <fullName evidence="3">PDZ domain-containing protein</fullName>
    </recommendedName>
</protein>
<gene>
    <name evidence="4" type="ORF">Ae201684_007551</name>
</gene>
<keyword evidence="5" id="KW-1185">Reference proteome</keyword>
<feature type="coiled-coil region" evidence="1">
    <location>
        <begin position="163"/>
        <end position="190"/>
    </location>
</feature>
<dbReference type="CDD" id="cd00136">
    <property type="entry name" value="PDZ_canonical"/>
    <property type="match status" value="1"/>
</dbReference>
<evidence type="ECO:0000259" key="3">
    <source>
        <dbReference type="PROSITE" id="PS50106"/>
    </source>
</evidence>
<dbReference type="Proteomes" id="UP000481153">
    <property type="component" value="Unassembled WGS sequence"/>
</dbReference>
<organism evidence="4 5">
    <name type="scientific">Aphanomyces euteiches</name>
    <dbReference type="NCBI Taxonomy" id="100861"/>
    <lineage>
        <taxon>Eukaryota</taxon>
        <taxon>Sar</taxon>
        <taxon>Stramenopiles</taxon>
        <taxon>Oomycota</taxon>
        <taxon>Saprolegniomycetes</taxon>
        <taxon>Saprolegniales</taxon>
        <taxon>Verrucalvaceae</taxon>
        <taxon>Aphanomyces</taxon>
    </lineage>
</organism>
<sequence length="240" mass="27305">MGSDTTTTPIEPGHGNPLLEERSLLSVPSPTDSTASTSMDLDLLESSTATLPEIPREQSTTEDDTRREYEVCLEKDMYGLGIYFVKDQDYAIVDQHVPFYKLPSGHAAPGEASGVIKPGDVLTHINEENITTYKFEDVVDTLRNLPLDNVTLRFRSPQFHALIDLETMKTEALEDRVRMLEQELAREKKCRCMAEKRMHMYRDEVLRLSELNVALRCELKKVETVLESTQKFSRLTHLSV</sequence>
<dbReference type="SUPFAM" id="SSF50156">
    <property type="entry name" value="PDZ domain-like"/>
    <property type="match status" value="1"/>
</dbReference>
<proteinExistence type="predicted"/>
<evidence type="ECO:0000256" key="2">
    <source>
        <dbReference type="SAM" id="MobiDB-lite"/>
    </source>
</evidence>
<comment type="caution">
    <text evidence="4">The sequence shown here is derived from an EMBL/GenBank/DDBJ whole genome shotgun (WGS) entry which is preliminary data.</text>
</comment>
<dbReference type="InterPro" id="IPR052074">
    <property type="entry name" value="NonRcpt_TyrProt_Phosphatase"/>
</dbReference>
<name>A0A6G0X918_9STRA</name>
<feature type="region of interest" description="Disordered" evidence="2">
    <location>
        <begin position="1"/>
        <end position="66"/>
    </location>
</feature>
<dbReference type="SMART" id="SM00228">
    <property type="entry name" value="PDZ"/>
    <property type="match status" value="1"/>
</dbReference>
<dbReference type="PANTHER" id="PTHR46900:SF2">
    <property type="entry name" value="TYROSINE-PROTEIN PHOSPHATASE NON-RECEPTOR TYPE 13"/>
    <property type="match status" value="1"/>
</dbReference>
<feature type="domain" description="PDZ" evidence="3">
    <location>
        <begin position="70"/>
        <end position="144"/>
    </location>
</feature>
<reference evidence="4 5" key="1">
    <citation type="submission" date="2019-07" db="EMBL/GenBank/DDBJ databases">
        <title>Genomics analysis of Aphanomyces spp. identifies a new class of oomycete effector associated with host adaptation.</title>
        <authorList>
            <person name="Gaulin E."/>
        </authorList>
    </citation>
    <scope>NUCLEOTIDE SEQUENCE [LARGE SCALE GENOMIC DNA]</scope>
    <source>
        <strain evidence="4 5">ATCC 201684</strain>
    </source>
</reference>
<dbReference type="PANTHER" id="PTHR46900">
    <property type="entry name" value="TYROSINE-PROTEIN PHOSPHATASE NON-RECEPTOR TYPE 13"/>
    <property type="match status" value="1"/>
</dbReference>
<evidence type="ECO:0000256" key="1">
    <source>
        <dbReference type="SAM" id="Coils"/>
    </source>
</evidence>